<gene>
    <name evidence="2" type="ORF">IAA66_06670</name>
</gene>
<dbReference type="EMBL" id="DVFI01000095">
    <property type="protein sequence ID" value="HIQ63256.1"/>
    <property type="molecule type" value="Genomic_DNA"/>
</dbReference>
<keyword evidence="1" id="KW-0472">Membrane</keyword>
<proteinExistence type="predicted"/>
<accession>A0A9D0YXL8</accession>
<dbReference type="Proteomes" id="UP000886819">
    <property type="component" value="Unassembled WGS sequence"/>
</dbReference>
<reference evidence="2" key="2">
    <citation type="journal article" date="2021" name="PeerJ">
        <title>Extensive microbial diversity within the chicken gut microbiome revealed by metagenomics and culture.</title>
        <authorList>
            <person name="Gilroy R."/>
            <person name="Ravi A."/>
            <person name="Getino M."/>
            <person name="Pursley I."/>
            <person name="Horton D.L."/>
            <person name="Alikhan N.F."/>
            <person name="Baker D."/>
            <person name="Gharbi K."/>
            <person name="Hall N."/>
            <person name="Watson M."/>
            <person name="Adriaenssens E.M."/>
            <person name="Foster-Nyarko E."/>
            <person name="Jarju S."/>
            <person name="Secka A."/>
            <person name="Antonio M."/>
            <person name="Oren A."/>
            <person name="Chaudhuri R.R."/>
            <person name="La Ragione R."/>
            <person name="Hildebrand F."/>
            <person name="Pallen M.J."/>
        </authorList>
    </citation>
    <scope>NUCLEOTIDE SEQUENCE</scope>
    <source>
        <strain evidence="2">ChiHile30-977</strain>
    </source>
</reference>
<evidence type="ECO:0000313" key="3">
    <source>
        <dbReference type="Proteomes" id="UP000886819"/>
    </source>
</evidence>
<sequence>MIFQRKYERALNRAREIRGESPSALTDASLGDQLEKGDVPAMIISALLVIVPVALVALVAVSLLGVFFIVR</sequence>
<protein>
    <submittedName>
        <fullName evidence="2">Uncharacterized protein</fullName>
    </submittedName>
</protein>
<name>A0A9D0YXL8_9FIRM</name>
<comment type="caution">
    <text evidence="2">The sequence shown here is derived from an EMBL/GenBank/DDBJ whole genome shotgun (WGS) entry which is preliminary data.</text>
</comment>
<feature type="transmembrane region" description="Helical" evidence="1">
    <location>
        <begin position="42"/>
        <end position="70"/>
    </location>
</feature>
<keyword evidence="1" id="KW-0812">Transmembrane</keyword>
<reference evidence="2" key="1">
    <citation type="submission" date="2020-10" db="EMBL/GenBank/DDBJ databases">
        <authorList>
            <person name="Gilroy R."/>
        </authorList>
    </citation>
    <scope>NUCLEOTIDE SEQUENCE</scope>
    <source>
        <strain evidence="2">ChiHile30-977</strain>
    </source>
</reference>
<organism evidence="2 3">
    <name type="scientific">Candidatus Avichristensenella intestinipullorum</name>
    <dbReference type="NCBI Taxonomy" id="2840693"/>
    <lineage>
        <taxon>Bacteria</taxon>
        <taxon>Bacillati</taxon>
        <taxon>Bacillota</taxon>
        <taxon>Clostridia</taxon>
        <taxon>Candidatus Avichristensenella</taxon>
    </lineage>
</organism>
<keyword evidence="1" id="KW-1133">Transmembrane helix</keyword>
<dbReference type="AlphaFoldDB" id="A0A9D0YXL8"/>
<evidence type="ECO:0000256" key="1">
    <source>
        <dbReference type="SAM" id="Phobius"/>
    </source>
</evidence>
<evidence type="ECO:0000313" key="2">
    <source>
        <dbReference type="EMBL" id="HIQ63256.1"/>
    </source>
</evidence>